<dbReference type="InterPro" id="IPR050613">
    <property type="entry name" value="Sec_Metabolite_Reg"/>
</dbReference>
<dbReference type="STRING" id="1328760.A0A165K2M7"/>
<dbReference type="GO" id="GO:0008270">
    <property type="term" value="F:zinc ion binding"/>
    <property type="evidence" value="ECO:0007669"/>
    <property type="project" value="InterPro"/>
</dbReference>
<dbReference type="AlphaFoldDB" id="A0A165K2M7"/>
<dbReference type="OMA" id="NEDISMR"/>
<dbReference type="InParanoid" id="A0A165K2M7"/>
<proteinExistence type="predicted"/>
<dbReference type="CDD" id="cd12148">
    <property type="entry name" value="fungal_TF_MHR"/>
    <property type="match status" value="1"/>
</dbReference>
<dbReference type="PROSITE" id="PS50048">
    <property type="entry name" value="ZN2_CY6_FUNGAL_2"/>
    <property type="match status" value="1"/>
</dbReference>
<dbReference type="GO" id="GO:0005634">
    <property type="term" value="C:nucleus"/>
    <property type="evidence" value="ECO:0007669"/>
    <property type="project" value="UniProtKB-SubCell"/>
</dbReference>
<sequence>MTPTSTGPQRTPPCAQCRQRKIRCNKLKPCDNCRKAGLDCSYRENNHASTNTVLVPNSILEDRVAQLEAQLNAVTALLHASNWADPNTPDSSASAASSPAVNKSTDQSSTVLECHCGRQILGTYFSVHYDYYMHWIELFPELRDTFFELSEAEEYADGPKEASQLYLGITLGDFSTLSTYQPADTEADFLIKTFFDNVNPFVRMLNEGAFSSDLTKFRLGRLSQPASFNALLFSMYGLAVTSLHPPDVMRIFGVERNWLLNKFHEAQELALRQVDFINSNKLPVFQAFLFYLVFLFVRGYYRTATSMIGLAARIAQRLGLHKDPSYFTYSSWVAEWRRRLWNQLILLDQKAITLQGAISMLSFAWDTSLPENVNDSAWNTSPLAKPSDAPKETGVFSQMTPILSKRKTLAVLCPLRQNLRTKPYEELISHIETGLQAARELFVDVDDELKPLASFAYIVMEIDFASLRLMAGQAHIRFGQSTSEFRLQNFLGALEILERITSLEAEVTNPGWVWVFCTDPPLLAIAIVLLHLSSVPDTPYAARAWAQINIMFEKYLTIIESNPPPILASLESLRDVARSLHPQASAVSAPLNIGNFNSLDHQILFDNLISTEQRGHESDEIILPVGERFNLGSQSTNFSPE</sequence>
<dbReference type="FunCoup" id="A0A165K2M7">
    <property type="interactions" value="1202"/>
</dbReference>
<dbReference type="Gene3D" id="4.10.240.10">
    <property type="entry name" value="Zn(2)-C6 fungal-type DNA-binding domain"/>
    <property type="match status" value="1"/>
</dbReference>
<dbReference type="GeneID" id="28899810"/>
<dbReference type="InterPro" id="IPR001138">
    <property type="entry name" value="Zn2Cys6_DnaBD"/>
</dbReference>
<dbReference type="SMART" id="SM00066">
    <property type="entry name" value="GAL4"/>
    <property type="match status" value="1"/>
</dbReference>
<feature type="domain" description="Zn(2)-C6 fungal-type" evidence="4">
    <location>
        <begin position="13"/>
        <end position="42"/>
    </location>
</feature>
<evidence type="ECO:0000256" key="1">
    <source>
        <dbReference type="ARBA" id="ARBA00004123"/>
    </source>
</evidence>
<dbReference type="InterPro" id="IPR036864">
    <property type="entry name" value="Zn2-C6_fun-type_DNA-bd_sf"/>
</dbReference>
<dbReference type="SMART" id="SM00906">
    <property type="entry name" value="Fungal_trans"/>
    <property type="match status" value="1"/>
</dbReference>
<keyword evidence="2" id="KW-0479">Metal-binding</keyword>
<protein>
    <recommendedName>
        <fullName evidence="4">Zn(2)-C6 fungal-type domain-containing protein</fullName>
    </recommendedName>
</protein>
<dbReference type="CDD" id="cd00067">
    <property type="entry name" value="GAL4"/>
    <property type="match status" value="1"/>
</dbReference>
<dbReference type="OrthoDB" id="435881at2759"/>
<dbReference type="InterPro" id="IPR007219">
    <property type="entry name" value="XnlR_reg_dom"/>
</dbReference>
<dbReference type="PANTHER" id="PTHR31001:SF77">
    <property type="entry name" value="TRANSCRIPTION FACTOR, PUTATIVE (AFU_ORTHOLOGUE AFUA_3G12940)-RELATED"/>
    <property type="match status" value="1"/>
</dbReference>
<name>A0A165K2M7_XYLHT</name>
<reference evidence="5 6" key="1">
    <citation type="journal article" date="2016" name="Fungal Biol.">
        <title>The genome of Xylona heveae provides a window into fungal endophytism.</title>
        <authorList>
            <person name="Gazis R."/>
            <person name="Kuo A."/>
            <person name="Riley R."/>
            <person name="LaButti K."/>
            <person name="Lipzen A."/>
            <person name="Lin J."/>
            <person name="Amirebrahimi M."/>
            <person name="Hesse C.N."/>
            <person name="Spatafora J.W."/>
            <person name="Henrissat B."/>
            <person name="Hainaut M."/>
            <person name="Grigoriev I.V."/>
            <person name="Hibbett D.S."/>
        </authorList>
    </citation>
    <scope>NUCLEOTIDE SEQUENCE [LARGE SCALE GENOMIC DNA]</scope>
    <source>
        <strain evidence="5 6">TC161</strain>
    </source>
</reference>
<comment type="subcellular location">
    <subcellularLocation>
        <location evidence="1">Nucleus</location>
    </subcellularLocation>
</comment>
<evidence type="ECO:0000259" key="4">
    <source>
        <dbReference type="PROSITE" id="PS50048"/>
    </source>
</evidence>
<dbReference type="PANTHER" id="PTHR31001">
    <property type="entry name" value="UNCHARACTERIZED TRANSCRIPTIONAL REGULATORY PROTEIN"/>
    <property type="match status" value="1"/>
</dbReference>
<dbReference type="Proteomes" id="UP000076632">
    <property type="component" value="Unassembled WGS sequence"/>
</dbReference>
<dbReference type="SUPFAM" id="SSF57701">
    <property type="entry name" value="Zn2/Cys6 DNA-binding domain"/>
    <property type="match status" value="1"/>
</dbReference>
<keyword evidence="3" id="KW-0539">Nucleus</keyword>
<dbReference type="Pfam" id="PF00172">
    <property type="entry name" value="Zn_clus"/>
    <property type="match status" value="1"/>
</dbReference>
<organism evidence="5 6">
    <name type="scientific">Xylona heveae (strain CBS 132557 / TC161)</name>
    <dbReference type="NCBI Taxonomy" id="1328760"/>
    <lineage>
        <taxon>Eukaryota</taxon>
        <taxon>Fungi</taxon>
        <taxon>Dikarya</taxon>
        <taxon>Ascomycota</taxon>
        <taxon>Pezizomycotina</taxon>
        <taxon>Xylonomycetes</taxon>
        <taxon>Xylonales</taxon>
        <taxon>Xylonaceae</taxon>
        <taxon>Xylona</taxon>
    </lineage>
</organism>
<evidence type="ECO:0000256" key="2">
    <source>
        <dbReference type="ARBA" id="ARBA00022723"/>
    </source>
</evidence>
<accession>A0A165K2M7</accession>
<dbReference type="EMBL" id="KV407454">
    <property type="protein sequence ID" value="KZF26915.1"/>
    <property type="molecule type" value="Genomic_DNA"/>
</dbReference>
<evidence type="ECO:0000256" key="3">
    <source>
        <dbReference type="ARBA" id="ARBA00023242"/>
    </source>
</evidence>
<evidence type="ECO:0000313" key="5">
    <source>
        <dbReference type="EMBL" id="KZF26915.1"/>
    </source>
</evidence>
<dbReference type="GO" id="GO:0000981">
    <property type="term" value="F:DNA-binding transcription factor activity, RNA polymerase II-specific"/>
    <property type="evidence" value="ECO:0007669"/>
    <property type="project" value="InterPro"/>
</dbReference>
<evidence type="ECO:0000313" key="6">
    <source>
        <dbReference type="Proteomes" id="UP000076632"/>
    </source>
</evidence>
<keyword evidence="6" id="KW-1185">Reference proteome</keyword>
<dbReference type="PROSITE" id="PS00463">
    <property type="entry name" value="ZN2_CY6_FUNGAL_1"/>
    <property type="match status" value="1"/>
</dbReference>
<dbReference type="GO" id="GO:0003677">
    <property type="term" value="F:DNA binding"/>
    <property type="evidence" value="ECO:0007669"/>
    <property type="project" value="InterPro"/>
</dbReference>
<dbReference type="Pfam" id="PF04082">
    <property type="entry name" value="Fungal_trans"/>
    <property type="match status" value="1"/>
</dbReference>
<gene>
    <name evidence="5" type="ORF">L228DRAFT_265264</name>
</gene>
<dbReference type="RefSeq" id="XP_018192470.1">
    <property type="nucleotide sequence ID" value="XM_018334673.1"/>
</dbReference>
<dbReference type="GO" id="GO:0006351">
    <property type="term" value="P:DNA-templated transcription"/>
    <property type="evidence" value="ECO:0007669"/>
    <property type="project" value="InterPro"/>
</dbReference>